<dbReference type="InterPro" id="IPR016162">
    <property type="entry name" value="Ald_DH_N"/>
</dbReference>
<dbReference type="InterPro" id="IPR016163">
    <property type="entry name" value="Ald_DH_C"/>
</dbReference>
<gene>
    <name evidence="8" type="primary">gabD</name>
    <name evidence="8" type="ORF">ARMA_2976</name>
</gene>
<sequence>MTDTVHHSLTAEQAAEPSNRLASFNPATGEVLGYVSLMTPEELNATIEAAADAARIWGQTSHASRRAYLQRLRRVLLQESDALAQLIASEQGKTPGEAYVTEIFPSLAYLKWLESDGLNLLRSRRVSPSHPVFGSKRMYYRYDPLGVIGIIAPWNYPFGIPFMQLVAALAAGNTVVVKPSPFTPLVGQKIATICREAELPAGVVNVVHVRDEHAPLIVQHPLVDKIVFTGSVATGRKVMATAAAGPKDVVLELGGKDAAIVAYDADLERAIPGITWMAMENAGQTCASVEIALVHRAVYDAFVNGVVDIVRGLRVGNPLDPNTDVGPLSNARQLQIVEEQVQDALAKGARALVGGHRLEGPGYFFAPTVLVDVTPDMRIVQEETFGPVLVVLPVASIEEAIAFVNSMPFGLTASVWTQSPVLAHEVAARLKVGAVNVNDHACQWGEPKATWGGVKSSGFGRVIGPYGLYELVNIKFVTEEYREKALEAWWYPYDKNVPALMSDFAQALYGPVIKRPLALLKLMFNRRARERVNFVEYVRHLRTWF</sequence>
<dbReference type="OrthoDB" id="9758906at2"/>
<evidence type="ECO:0000256" key="1">
    <source>
        <dbReference type="ARBA" id="ARBA00009986"/>
    </source>
</evidence>
<feature type="domain" description="Aldehyde dehydrogenase" evidence="7">
    <location>
        <begin position="18"/>
        <end position="477"/>
    </location>
</feature>
<comment type="similarity">
    <text evidence="1 3 6">Belongs to the aldehyde dehydrogenase family.</text>
</comment>
<evidence type="ECO:0000259" key="7">
    <source>
        <dbReference type="Pfam" id="PF00171"/>
    </source>
</evidence>
<protein>
    <recommendedName>
        <fullName evidence="3">Aldehyde dehydrogenase</fullName>
    </recommendedName>
</protein>
<dbReference type="Pfam" id="PF00171">
    <property type="entry name" value="Aldedh"/>
    <property type="match status" value="1"/>
</dbReference>
<keyword evidence="9" id="KW-1185">Reference proteome</keyword>
<dbReference type="SUPFAM" id="SSF53720">
    <property type="entry name" value="ALDH-like"/>
    <property type="match status" value="1"/>
</dbReference>
<name>A0A0M8K9H8_9CHLR</name>
<proteinExistence type="inferred from homology"/>
<feature type="active site" evidence="4">
    <location>
        <position position="286"/>
    </location>
</feature>
<dbReference type="GO" id="GO:0009450">
    <property type="term" value="P:gamma-aminobutyric acid catabolic process"/>
    <property type="evidence" value="ECO:0007669"/>
    <property type="project" value="TreeGrafter"/>
</dbReference>
<dbReference type="EMBL" id="BBZA01000278">
    <property type="protein sequence ID" value="GAP64553.1"/>
    <property type="molecule type" value="Genomic_DNA"/>
</dbReference>
<dbReference type="PANTHER" id="PTHR43353:SF5">
    <property type="entry name" value="SUCCINATE-SEMIALDEHYDE DEHYDROGENASE, MITOCHONDRIAL"/>
    <property type="match status" value="1"/>
</dbReference>
<dbReference type="InterPro" id="IPR050740">
    <property type="entry name" value="Aldehyde_DH_Superfamily"/>
</dbReference>
<dbReference type="InterPro" id="IPR012394">
    <property type="entry name" value="Aldehyde_DH_NAD(P)"/>
</dbReference>
<dbReference type="PANTHER" id="PTHR43353">
    <property type="entry name" value="SUCCINATE-SEMIALDEHYDE DEHYDROGENASE, MITOCHONDRIAL"/>
    <property type="match status" value="1"/>
</dbReference>
<dbReference type="FunFam" id="3.40.605.10:FF:000007">
    <property type="entry name" value="NAD/NADP-dependent betaine aldehyde dehydrogenase"/>
    <property type="match status" value="1"/>
</dbReference>
<dbReference type="InterPro" id="IPR029510">
    <property type="entry name" value="Ald_DH_CS_GLU"/>
</dbReference>
<dbReference type="PROSITE" id="PS00687">
    <property type="entry name" value="ALDEHYDE_DEHYDR_GLU"/>
    <property type="match status" value="1"/>
</dbReference>
<evidence type="ECO:0000256" key="3">
    <source>
        <dbReference type="PIRNR" id="PIRNR036492"/>
    </source>
</evidence>
<evidence type="ECO:0000256" key="5">
    <source>
        <dbReference type="PROSITE-ProRule" id="PRU10007"/>
    </source>
</evidence>
<dbReference type="AlphaFoldDB" id="A0A0M8K9H8"/>
<dbReference type="Gene3D" id="3.40.309.10">
    <property type="entry name" value="Aldehyde Dehydrogenase, Chain A, domain 2"/>
    <property type="match status" value="1"/>
</dbReference>
<dbReference type="FunCoup" id="A0A0M8K9H8">
    <property type="interactions" value="422"/>
</dbReference>
<accession>A0A0M8K9H8</accession>
<comment type="caution">
    <text evidence="8">The sequence shown here is derived from an EMBL/GenBank/DDBJ whole genome shotgun (WGS) entry which is preliminary data.</text>
</comment>
<evidence type="ECO:0000313" key="8">
    <source>
        <dbReference type="EMBL" id="GAP64553.1"/>
    </source>
</evidence>
<dbReference type="InterPro" id="IPR016161">
    <property type="entry name" value="Ald_DH/histidinol_DH"/>
</dbReference>
<organism evidence="8 9">
    <name type="scientific">Ardenticatena maritima</name>
    <dbReference type="NCBI Taxonomy" id="872965"/>
    <lineage>
        <taxon>Bacteria</taxon>
        <taxon>Bacillati</taxon>
        <taxon>Chloroflexota</taxon>
        <taxon>Ardenticatenia</taxon>
        <taxon>Ardenticatenales</taxon>
        <taxon>Ardenticatenaceae</taxon>
        <taxon>Ardenticatena</taxon>
    </lineage>
</organism>
<evidence type="ECO:0000256" key="4">
    <source>
        <dbReference type="PIRSR" id="PIRSR036492-1"/>
    </source>
</evidence>
<dbReference type="GO" id="GO:0006081">
    <property type="term" value="P:aldehyde metabolic process"/>
    <property type="evidence" value="ECO:0007669"/>
    <property type="project" value="InterPro"/>
</dbReference>
<reference evidence="8 9" key="1">
    <citation type="journal article" date="2015" name="Genome Announc.">
        <title>Draft Genome Sequence of a Heterotrophic Facultative Anaerobic Thermophilic Bacterium, Ardenticatena maritima Strain 110ST.</title>
        <authorList>
            <person name="Kawaichi S."/>
            <person name="Yoshida T."/>
            <person name="Sako Y."/>
            <person name="Nakamura R."/>
        </authorList>
    </citation>
    <scope>NUCLEOTIDE SEQUENCE [LARGE SCALE GENOMIC DNA]</scope>
    <source>
        <strain evidence="8 9">110S</strain>
    </source>
</reference>
<dbReference type="FunFam" id="3.40.309.10:FF:000009">
    <property type="entry name" value="Aldehyde dehydrogenase A"/>
    <property type="match status" value="1"/>
</dbReference>
<dbReference type="InParanoid" id="A0A0M8K9H8"/>
<dbReference type="PIRSF" id="PIRSF036492">
    <property type="entry name" value="ALDH"/>
    <property type="match status" value="1"/>
</dbReference>
<evidence type="ECO:0000313" key="9">
    <source>
        <dbReference type="Proteomes" id="UP000037784"/>
    </source>
</evidence>
<keyword evidence="2 3" id="KW-0560">Oxidoreductase</keyword>
<dbReference type="InterPro" id="IPR015590">
    <property type="entry name" value="Aldehyde_DH_dom"/>
</dbReference>
<evidence type="ECO:0000256" key="6">
    <source>
        <dbReference type="RuleBase" id="RU003345"/>
    </source>
</evidence>
<dbReference type="GO" id="GO:0004777">
    <property type="term" value="F:succinate-semialdehyde dehydrogenase (NAD+) activity"/>
    <property type="evidence" value="ECO:0007669"/>
    <property type="project" value="TreeGrafter"/>
</dbReference>
<dbReference type="Gene3D" id="3.40.605.10">
    <property type="entry name" value="Aldehyde Dehydrogenase, Chain A, domain 1"/>
    <property type="match status" value="1"/>
</dbReference>
<dbReference type="RefSeq" id="WP_054494230.1">
    <property type="nucleotide sequence ID" value="NZ_BBZA01000278.1"/>
</dbReference>
<reference evidence="9" key="2">
    <citation type="submission" date="2015-08" db="EMBL/GenBank/DDBJ databases">
        <title>Draft Genome Sequence of a Heterotrophic Facultative Anaerobic Bacterium Ardenticatena maritima Strain 110S.</title>
        <authorList>
            <person name="Kawaichi S."/>
            <person name="Yoshida T."/>
            <person name="Sako Y."/>
            <person name="Nakamura R."/>
        </authorList>
    </citation>
    <scope>NUCLEOTIDE SEQUENCE [LARGE SCALE GENOMIC DNA]</scope>
    <source>
        <strain evidence="9">110S</strain>
    </source>
</reference>
<feature type="active site" evidence="4 5">
    <location>
        <position position="252"/>
    </location>
</feature>
<dbReference type="Proteomes" id="UP000037784">
    <property type="component" value="Unassembled WGS sequence"/>
</dbReference>
<evidence type="ECO:0000256" key="2">
    <source>
        <dbReference type="ARBA" id="ARBA00023002"/>
    </source>
</evidence>
<dbReference type="CDD" id="cd07099">
    <property type="entry name" value="ALDH_DDALDH"/>
    <property type="match status" value="1"/>
</dbReference>